<sequence length="242" mass="27009" precursor="true">MKINAGLLLLFSVLVISGCSGKTDSAQTGSVLEASSSSVPKRYELKSGIVYYEPTELMGSKSVETLYFDDYGRREARETISDANVMGMKMHSHKMQITDGDYVISYEIENSVNGKDEASKEATRTDMKEFREMAIMMGQTFDPEEMKRNFDYREEGVEEVAGVNGTKYSISLNKEKPGERVYGVLYKKISVKSTFGTIVIKAKKIEENVAVPASKFEVPAGYTIKDVNLEEEMRKASQSGEE</sequence>
<dbReference type="HOGENOM" id="CLU_100136_0_0_10"/>
<dbReference type="RefSeq" id="WP_011743964.1">
    <property type="nucleotide sequence ID" value="NC_008639.1"/>
</dbReference>
<evidence type="ECO:0008006" key="3">
    <source>
        <dbReference type="Google" id="ProtNLM"/>
    </source>
</evidence>
<dbReference type="AlphaFoldDB" id="A1BCJ5"/>
<protein>
    <recommendedName>
        <fullName evidence="3">Lipoprotein</fullName>
    </recommendedName>
</protein>
<gene>
    <name evidence="1" type="ordered locus">Cpha266_0052</name>
</gene>
<dbReference type="Proteomes" id="UP000008701">
    <property type="component" value="Chromosome"/>
</dbReference>
<dbReference type="eggNOG" id="ENOG5032K45">
    <property type="taxonomic scope" value="Bacteria"/>
</dbReference>
<accession>A1BCJ5</accession>
<name>A1BCJ5_CHLPD</name>
<dbReference type="EMBL" id="CP000492">
    <property type="protein sequence ID" value="ABL64122.1"/>
    <property type="molecule type" value="Genomic_DNA"/>
</dbReference>
<reference evidence="1 2" key="1">
    <citation type="submission" date="2006-12" db="EMBL/GenBank/DDBJ databases">
        <title>Complete sequence of Chlorobium phaeobacteroides DSM 266.</title>
        <authorList>
            <consortium name="US DOE Joint Genome Institute"/>
            <person name="Copeland A."/>
            <person name="Lucas S."/>
            <person name="Lapidus A."/>
            <person name="Barry K."/>
            <person name="Detter J.C."/>
            <person name="Glavina del Rio T."/>
            <person name="Hammon N."/>
            <person name="Israni S."/>
            <person name="Pitluck S."/>
            <person name="Goltsman E."/>
            <person name="Schmutz J."/>
            <person name="Larimer F."/>
            <person name="Land M."/>
            <person name="Hauser L."/>
            <person name="Mikhailova N."/>
            <person name="Li T."/>
            <person name="Overmann J."/>
            <person name="Bryant D.A."/>
            <person name="Richardson P."/>
        </authorList>
    </citation>
    <scope>NUCLEOTIDE SEQUENCE [LARGE SCALE GENOMIC DNA]</scope>
    <source>
        <strain evidence="1 2">DSM 266</strain>
    </source>
</reference>
<dbReference type="KEGG" id="cph:Cpha266_0052"/>
<keyword evidence="2" id="KW-1185">Reference proteome</keyword>
<evidence type="ECO:0000313" key="1">
    <source>
        <dbReference type="EMBL" id="ABL64122.1"/>
    </source>
</evidence>
<evidence type="ECO:0000313" key="2">
    <source>
        <dbReference type="Proteomes" id="UP000008701"/>
    </source>
</evidence>
<dbReference type="PROSITE" id="PS51257">
    <property type="entry name" value="PROKAR_LIPOPROTEIN"/>
    <property type="match status" value="1"/>
</dbReference>
<proteinExistence type="predicted"/>
<organism evidence="1 2">
    <name type="scientific">Chlorobium phaeobacteroides (strain DSM 266 / SMG 266 / 2430)</name>
    <dbReference type="NCBI Taxonomy" id="290317"/>
    <lineage>
        <taxon>Bacteria</taxon>
        <taxon>Pseudomonadati</taxon>
        <taxon>Chlorobiota</taxon>
        <taxon>Chlorobiia</taxon>
        <taxon>Chlorobiales</taxon>
        <taxon>Chlorobiaceae</taxon>
        <taxon>Chlorobium/Pelodictyon group</taxon>
        <taxon>Chlorobium</taxon>
    </lineage>
</organism>